<reference evidence="1 2" key="1">
    <citation type="submission" date="2021-06" db="EMBL/GenBank/DDBJ databases">
        <title>Caerostris darwini draft genome.</title>
        <authorList>
            <person name="Kono N."/>
            <person name="Arakawa K."/>
        </authorList>
    </citation>
    <scope>NUCLEOTIDE SEQUENCE [LARGE SCALE GENOMIC DNA]</scope>
</reference>
<accession>A0AAV4WDQ2</accession>
<proteinExistence type="predicted"/>
<name>A0AAV4WDQ2_9ARAC</name>
<keyword evidence="2" id="KW-1185">Reference proteome</keyword>
<evidence type="ECO:0000313" key="2">
    <source>
        <dbReference type="Proteomes" id="UP001054837"/>
    </source>
</evidence>
<organism evidence="1 2">
    <name type="scientific">Caerostris darwini</name>
    <dbReference type="NCBI Taxonomy" id="1538125"/>
    <lineage>
        <taxon>Eukaryota</taxon>
        <taxon>Metazoa</taxon>
        <taxon>Ecdysozoa</taxon>
        <taxon>Arthropoda</taxon>
        <taxon>Chelicerata</taxon>
        <taxon>Arachnida</taxon>
        <taxon>Araneae</taxon>
        <taxon>Araneomorphae</taxon>
        <taxon>Entelegynae</taxon>
        <taxon>Araneoidea</taxon>
        <taxon>Araneidae</taxon>
        <taxon>Caerostris</taxon>
    </lineage>
</organism>
<dbReference type="Proteomes" id="UP001054837">
    <property type="component" value="Unassembled WGS sequence"/>
</dbReference>
<sequence length="113" mass="12907">MAAAISPANWALANRPETDAKRIMFLSERTRREGLNKNRKPPQDPQLTTMCFHQKELISFARSKKIPKILPPQFAGGQYQNQYQKWCVEGKKKSVPPISMAKKVLRRGREGGK</sequence>
<comment type="caution">
    <text evidence="1">The sequence shown here is derived from an EMBL/GenBank/DDBJ whole genome shotgun (WGS) entry which is preliminary data.</text>
</comment>
<gene>
    <name evidence="1" type="ORF">CDAR_448971</name>
</gene>
<evidence type="ECO:0000313" key="1">
    <source>
        <dbReference type="EMBL" id="GIY79728.1"/>
    </source>
</evidence>
<dbReference type="AlphaFoldDB" id="A0AAV4WDQ2"/>
<protein>
    <submittedName>
        <fullName evidence="1">Uncharacterized protein</fullName>
    </submittedName>
</protein>
<dbReference type="EMBL" id="BPLQ01014439">
    <property type="protein sequence ID" value="GIY79728.1"/>
    <property type="molecule type" value="Genomic_DNA"/>
</dbReference>